<name>A0A7C9ETQ2_OPUST</name>
<sequence>MTQISAALRFPSHFSQYLGQNEIYFAASFLNLLQHPTLFHTVQQPFLENYPCLSRHISTQLHNYDSSVRAHLWLQVLHNPFGVLNNPSSGLWNYYQMVCDPGQLRKPAPPSPICS</sequence>
<reference evidence="1" key="2">
    <citation type="submission" date="2020-07" db="EMBL/GenBank/DDBJ databases">
        <authorList>
            <person name="Vera ALvarez R."/>
            <person name="Arias-Moreno D.M."/>
            <person name="Jimenez-Jacinto V."/>
            <person name="Jimenez-Bremont J.F."/>
            <person name="Swaminathan K."/>
            <person name="Moose S.P."/>
            <person name="Guerrero-Gonzalez M.L."/>
            <person name="Marino-Ramirez L."/>
            <person name="Landsman D."/>
            <person name="Rodriguez-Kessler M."/>
            <person name="Delgado-Sanchez P."/>
        </authorList>
    </citation>
    <scope>NUCLEOTIDE SEQUENCE</scope>
    <source>
        <tissue evidence="1">Cladode</tissue>
    </source>
</reference>
<protein>
    <submittedName>
        <fullName evidence="1">Uncharacterized protein</fullName>
    </submittedName>
</protein>
<organism evidence="1">
    <name type="scientific">Opuntia streptacantha</name>
    <name type="common">Prickly pear cactus</name>
    <name type="synonym">Opuntia cardona</name>
    <dbReference type="NCBI Taxonomy" id="393608"/>
    <lineage>
        <taxon>Eukaryota</taxon>
        <taxon>Viridiplantae</taxon>
        <taxon>Streptophyta</taxon>
        <taxon>Embryophyta</taxon>
        <taxon>Tracheophyta</taxon>
        <taxon>Spermatophyta</taxon>
        <taxon>Magnoliopsida</taxon>
        <taxon>eudicotyledons</taxon>
        <taxon>Gunneridae</taxon>
        <taxon>Pentapetalae</taxon>
        <taxon>Caryophyllales</taxon>
        <taxon>Cactineae</taxon>
        <taxon>Cactaceae</taxon>
        <taxon>Opuntioideae</taxon>
        <taxon>Opuntia</taxon>
    </lineage>
</organism>
<proteinExistence type="predicted"/>
<dbReference type="EMBL" id="GISG01263900">
    <property type="protein sequence ID" value="MBA4674666.1"/>
    <property type="molecule type" value="Transcribed_RNA"/>
</dbReference>
<reference evidence="1" key="1">
    <citation type="journal article" date="2013" name="J. Plant Res.">
        <title>Effect of fungi and light on seed germination of three Opuntia species from semiarid lands of central Mexico.</title>
        <authorList>
            <person name="Delgado-Sanchez P."/>
            <person name="Jimenez-Bremont J.F."/>
            <person name="Guerrero-Gonzalez Mde L."/>
            <person name="Flores J."/>
        </authorList>
    </citation>
    <scope>NUCLEOTIDE SEQUENCE</scope>
    <source>
        <tissue evidence="1">Cladode</tissue>
    </source>
</reference>
<evidence type="ECO:0000313" key="1">
    <source>
        <dbReference type="EMBL" id="MBA4674666.1"/>
    </source>
</evidence>
<accession>A0A7C9ETQ2</accession>
<dbReference type="AlphaFoldDB" id="A0A7C9ETQ2"/>